<feature type="transmembrane region" description="Helical" evidence="1">
    <location>
        <begin position="73"/>
        <end position="92"/>
    </location>
</feature>
<evidence type="ECO:0000256" key="1">
    <source>
        <dbReference type="SAM" id="Phobius"/>
    </source>
</evidence>
<keyword evidence="1" id="KW-0472">Membrane</keyword>
<dbReference type="AlphaFoldDB" id="A0A166L124"/>
<dbReference type="EMBL" id="KV417539">
    <property type="protein sequence ID" value="KZP22461.1"/>
    <property type="molecule type" value="Genomic_DNA"/>
</dbReference>
<dbReference type="Proteomes" id="UP000076532">
    <property type="component" value="Unassembled WGS sequence"/>
</dbReference>
<accession>A0A166L124</accession>
<keyword evidence="3" id="KW-1185">Reference proteome</keyword>
<organism evidence="2 3">
    <name type="scientific">Athelia psychrophila</name>
    <dbReference type="NCBI Taxonomy" id="1759441"/>
    <lineage>
        <taxon>Eukaryota</taxon>
        <taxon>Fungi</taxon>
        <taxon>Dikarya</taxon>
        <taxon>Basidiomycota</taxon>
        <taxon>Agaricomycotina</taxon>
        <taxon>Agaricomycetes</taxon>
        <taxon>Agaricomycetidae</taxon>
        <taxon>Atheliales</taxon>
        <taxon>Atheliaceae</taxon>
        <taxon>Athelia</taxon>
    </lineage>
</organism>
<protein>
    <submittedName>
        <fullName evidence="2">Uncharacterized protein</fullName>
    </submittedName>
</protein>
<evidence type="ECO:0000313" key="2">
    <source>
        <dbReference type="EMBL" id="KZP22461.1"/>
    </source>
</evidence>
<name>A0A166L124_9AGAM</name>
<keyword evidence="1" id="KW-1133">Transmembrane helix</keyword>
<sequence>MIYALSSACSAWSFWAIQRATMGGGDAQGIVGDAEMTLATVQFERRNWKDGDEEKGDGRWGCPRFALCEGLRVLALLLSLLLLLLALVCMILENDFRFPHKRELGDQCSYASMSLGMHVPLQDRALTPAPPRLLKPASCSTASRLCSCALNLDKYPQESLQLRAICIFFTPALLESGSSAFLA</sequence>
<evidence type="ECO:0000313" key="3">
    <source>
        <dbReference type="Proteomes" id="UP000076532"/>
    </source>
</evidence>
<keyword evidence="1" id="KW-0812">Transmembrane</keyword>
<reference evidence="2 3" key="1">
    <citation type="journal article" date="2016" name="Mol. Biol. Evol.">
        <title>Comparative Genomics of Early-Diverging Mushroom-Forming Fungi Provides Insights into the Origins of Lignocellulose Decay Capabilities.</title>
        <authorList>
            <person name="Nagy L.G."/>
            <person name="Riley R."/>
            <person name="Tritt A."/>
            <person name="Adam C."/>
            <person name="Daum C."/>
            <person name="Floudas D."/>
            <person name="Sun H."/>
            <person name="Yadav J.S."/>
            <person name="Pangilinan J."/>
            <person name="Larsson K.H."/>
            <person name="Matsuura K."/>
            <person name="Barry K."/>
            <person name="Labutti K."/>
            <person name="Kuo R."/>
            <person name="Ohm R.A."/>
            <person name="Bhattacharya S.S."/>
            <person name="Shirouzu T."/>
            <person name="Yoshinaga Y."/>
            <person name="Martin F.M."/>
            <person name="Grigoriev I.V."/>
            <person name="Hibbett D.S."/>
        </authorList>
    </citation>
    <scope>NUCLEOTIDE SEQUENCE [LARGE SCALE GENOMIC DNA]</scope>
    <source>
        <strain evidence="2 3">CBS 109695</strain>
    </source>
</reference>
<proteinExistence type="predicted"/>
<gene>
    <name evidence="2" type="ORF">FIBSPDRAFT_483068</name>
</gene>